<dbReference type="PATRIC" id="fig|1291052.5.peg.960"/>
<evidence type="ECO:0000313" key="1">
    <source>
        <dbReference type="EMBL" id="KRM55894.1"/>
    </source>
</evidence>
<evidence type="ECO:0000313" key="2">
    <source>
        <dbReference type="Proteomes" id="UP000051679"/>
    </source>
</evidence>
<dbReference type="AlphaFoldDB" id="A0A0R1ZVT6"/>
<dbReference type="EMBL" id="AYYO01000011">
    <property type="protein sequence ID" value="KRM55894.1"/>
    <property type="molecule type" value="Genomic_DNA"/>
</dbReference>
<protein>
    <submittedName>
        <fullName evidence="1">Uncharacterized protein</fullName>
    </submittedName>
</protein>
<accession>A0A0R1ZVT6</accession>
<proteinExistence type="predicted"/>
<reference evidence="1 2" key="1">
    <citation type="journal article" date="2015" name="Genome Announc.">
        <title>Expanding the biotechnology potential of lactobacilli through comparative genomics of 213 strains and associated genera.</title>
        <authorList>
            <person name="Sun Z."/>
            <person name="Harris H.M."/>
            <person name="McCann A."/>
            <person name="Guo C."/>
            <person name="Argimon S."/>
            <person name="Zhang W."/>
            <person name="Yang X."/>
            <person name="Jeffery I.B."/>
            <person name="Cooney J.C."/>
            <person name="Kagawa T.F."/>
            <person name="Liu W."/>
            <person name="Song Y."/>
            <person name="Salvetti E."/>
            <person name="Wrobel A."/>
            <person name="Rasinkangas P."/>
            <person name="Parkhill J."/>
            <person name="Rea M.C."/>
            <person name="O'Sullivan O."/>
            <person name="Ritari J."/>
            <person name="Douillard F.P."/>
            <person name="Paul Ross R."/>
            <person name="Yang R."/>
            <person name="Briner A.E."/>
            <person name="Felis G.E."/>
            <person name="de Vos W.M."/>
            <person name="Barrangou R."/>
            <person name="Klaenhammer T.R."/>
            <person name="Caufield P.W."/>
            <person name="Cui Y."/>
            <person name="Zhang H."/>
            <person name="O'Toole P.W."/>
        </authorList>
    </citation>
    <scope>NUCLEOTIDE SEQUENCE [LARGE SCALE GENOMIC DNA]</scope>
    <source>
        <strain evidence="1 2">DSM 20505</strain>
    </source>
</reference>
<organism evidence="1 2">
    <name type="scientific">Lacticaseibacillus sharpeae JCM 1186 = DSM 20505</name>
    <dbReference type="NCBI Taxonomy" id="1291052"/>
    <lineage>
        <taxon>Bacteria</taxon>
        <taxon>Bacillati</taxon>
        <taxon>Bacillota</taxon>
        <taxon>Bacilli</taxon>
        <taxon>Lactobacillales</taxon>
        <taxon>Lactobacillaceae</taxon>
        <taxon>Lacticaseibacillus</taxon>
    </lineage>
</organism>
<dbReference type="Proteomes" id="UP000051679">
    <property type="component" value="Unassembled WGS sequence"/>
</dbReference>
<name>A0A0R1ZVT6_9LACO</name>
<gene>
    <name evidence="1" type="ORF">FC18_GL000946</name>
</gene>
<comment type="caution">
    <text evidence="1">The sequence shown here is derived from an EMBL/GenBank/DDBJ whole genome shotgun (WGS) entry which is preliminary data.</text>
</comment>
<sequence length="50" mass="5571">MMLMKKAFLLLYHFQENIAKTPTTKNKRAVGVKPAPPPVLSVTMQIIGNC</sequence>
<keyword evidence="2" id="KW-1185">Reference proteome</keyword>